<evidence type="ECO:0000313" key="2">
    <source>
        <dbReference type="Proteomes" id="UP001297361"/>
    </source>
</evidence>
<sequence length="298" mass="33622">MNDYAEYIANRTEAIHKCMAELGCQPIIFAGAGLSKRYMEGPSWIELLSGIAADNPHVKKSIAYYLQKHQNLLEVGEQLVDDFHTWAWSEGREYFTEALFEANVRPKEFLKHYVASYLTARTPTEIESLQADHDEIRLLKETRPHSVITTNYDTLCELIFPDYTRIVGQKIIRSPGLSIGEIFKIHGCVTDPSEIVLTKSDYSDWSIRKKYLSAKLLTYFLEHPVLIVGYGAQDPNVLAILRDIDEILASPGAVVPNIFYVIYDENIQESSTPPSDLLLNLGSGISMRVNALYANSLS</sequence>
<organism evidence="1 2">
    <name type="scientific">Xanthomonas campestris pv. papavericola</name>
    <dbReference type="NCBI Taxonomy" id="487881"/>
    <lineage>
        <taxon>Bacteria</taxon>
        <taxon>Pseudomonadati</taxon>
        <taxon>Pseudomonadota</taxon>
        <taxon>Gammaproteobacteria</taxon>
        <taxon>Lysobacterales</taxon>
        <taxon>Lysobacteraceae</taxon>
        <taxon>Xanthomonas</taxon>
    </lineage>
</organism>
<dbReference type="RefSeq" id="WP_228427514.1">
    <property type="nucleotide sequence ID" value="NZ_JAJFNJ020000003.1"/>
</dbReference>
<dbReference type="AlphaFoldDB" id="A0AAJ2X7P7"/>
<name>A0AAJ2X7P7_XANCA</name>
<dbReference type="Pfam" id="PF13289">
    <property type="entry name" value="SIR2_2"/>
    <property type="match status" value="1"/>
</dbReference>
<protein>
    <submittedName>
        <fullName evidence="1">SIR2 family protein</fullName>
    </submittedName>
</protein>
<gene>
    <name evidence="1" type="ORF">LLE72_021405</name>
</gene>
<accession>A0AAJ2X7P7</accession>
<comment type="caution">
    <text evidence="1">The sequence shown here is derived from an EMBL/GenBank/DDBJ whole genome shotgun (WGS) entry which is preliminary data.</text>
</comment>
<dbReference type="EMBL" id="JAJFNJ020000003">
    <property type="protein sequence ID" value="MEC3890233.1"/>
    <property type="molecule type" value="Genomic_DNA"/>
</dbReference>
<dbReference type="Proteomes" id="UP001297361">
    <property type="component" value="Unassembled WGS sequence"/>
</dbReference>
<proteinExistence type="predicted"/>
<reference evidence="1" key="2">
    <citation type="submission" date="2024-01" db="EMBL/GenBank/DDBJ databases">
        <title>Long-read genome sequencing of X. campestris pv. papavericola.</title>
        <authorList>
            <person name="Hussain R.M.F."/>
            <person name="Greer S."/>
            <person name="Harrison J."/>
            <person name="Grant M."/>
            <person name="Vicente J."/>
            <person name="Studholme D.J."/>
        </authorList>
    </citation>
    <scope>NUCLEOTIDE SEQUENCE</scope>
    <source>
        <strain evidence="1">NCPPB 2970</strain>
    </source>
</reference>
<evidence type="ECO:0000313" key="1">
    <source>
        <dbReference type="EMBL" id="MEC3890233.1"/>
    </source>
</evidence>
<reference evidence="1" key="1">
    <citation type="submission" date="2021-10" db="EMBL/GenBank/DDBJ databases">
        <authorList>
            <person name="Hussein R."/>
            <person name="Harrison J."/>
            <person name="Studholme D.J."/>
            <person name="Vicente J."/>
            <person name="Grant M."/>
        </authorList>
    </citation>
    <scope>NUCLEOTIDE SEQUENCE</scope>
    <source>
        <strain evidence="1">NCPPB 2970</strain>
    </source>
</reference>